<protein>
    <submittedName>
        <fullName evidence="1">Uncharacterized protein</fullName>
    </submittedName>
</protein>
<accession>X0YNY1</accession>
<name>X0YNY1_9ZZZZ</name>
<dbReference type="EMBL" id="BARS01055750">
    <property type="protein sequence ID" value="GAG48632.1"/>
    <property type="molecule type" value="Genomic_DNA"/>
</dbReference>
<comment type="caution">
    <text evidence="1">The sequence shown here is derived from an EMBL/GenBank/DDBJ whole genome shotgun (WGS) entry which is preliminary data.</text>
</comment>
<proteinExistence type="predicted"/>
<reference evidence="1" key="1">
    <citation type="journal article" date="2014" name="Front. Microbiol.">
        <title>High frequency of phylogenetically diverse reductive dehalogenase-homologous genes in deep subseafloor sedimentary metagenomes.</title>
        <authorList>
            <person name="Kawai M."/>
            <person name="Futagami T."/>
            <person name="Toyoda A."/>
            <person name="Takaki Y."/>
            <person name="Nishi S."/>
            <person name="Hori S."/>
            <person name="Arai W."/>
            <person name="Tsubouchi T."/>
            <person name="Morono Y."/>
            <person name="Uchiyama I."/>
            <person name="Ito T."/>
            <person name="Fujiyama A."/>
            <person name="Inagaki F."/>
            <person name="Takami H."/>
        </authorList>
    </citation>
    <scope>NUCLEOTIDE SEQUENCE</scope>
    <source>
        <strain evidence="1">Expedition CK06-06</strain>
    </source>
</reference>
<evidence type="ECO:0000313" key="1">
    <source>
        <dbReference type="EMBL" id="GAG48632.1"/>
    </source>
</evidence>
<organism evidence="1">
    <name type="scientific">marine sediment metagenome</name>
    <dbReference type="NCBI Taxonomy" id="412755"/>
    <lineage>
        <taxon>unclassified sequences</taxon>
        <taxon>metagenomes</taxon>
        <taxon>ecological metagenomes</taxon>
    </lineage>
</organism>
<dbReference type="AlphaFoldDB" id="X0YNY1"/>
<sequence>MPVWEYRYFIGIDQDGENKYNSFWVEARTAKEAWRKAIKEKRMLNIHTEIELRGWDRRKLC</sequence>
<gene>
    <name evidence="1" type="ORF">S01H1_82257</name>
</gene>